<dbReference type="NCBIfam" id="TIGR00231">
    <property type="entry name" value="small_GTP"/>
    <property type="match status" value="1"/>
</dbReference>
<keyword evidence="9" id="KW-1185">Reference proteome</keyword>
<gene>
    <name evidence="8" type="ORF">PT974_04843</name>
</gene>
<keyword evidence="4" id="KW-0547">Nucleotide-binding</keyword>
<evidence type="ECO:0000256" key="4">
    <source>
        <dbReference type="ARBA" id="ARBA00022741"/>
    </source>
</evidence>
<dbReference type="InterPro" id="IPR005225">
    <property type="entry name" value="Small_GTP-bd"/>
</dbReference>
<comment type="caution">
    <text evidence="8">The sequence shown here is derived from an EMBL/GenBank/DDBJ whole genome shotgun (WGS) entry which is preliminary data.</text>
</comment>
<dbReference type="InterPro" id="IPR001806">
    <property type="entry name" value="Small_GTPase"/>
</dbReference>
<comment type="subcellular location">
    <subcellularLocation>
        <location evidence="1">Nucleus</location>
    </subcellularLocation>
</comment>
<dbReference type="SMART" id="SM00174">
    <property type="entry name" value="RHO"/>
    <property type="match status" value="1"/>
</dbReference>
<evidence type="ECO:0000313" key="8">
    <source>
        <dbReference type="EMBL" id="KAK5994369.1"/>
    </source>
</evidence>
<dbReference type="SMART" id="SM00173">
    <property type="entry name" value="RAS"/>
    <property type="match status" value="1"/>
</dbReference>
<keyword evidence="5" id="KW-0653">Protein transport</keyword>
<organism evidence="8 9">
    <name type="scientific">Cladobotryum mycophilum</name>
    <dbReference type="NCBI Taxonomy" id="491253"/>
    <lineage>
        <taxon>Eukaryota</taxon>
        <taxon>Fungi</taxon>
        <taxon>Dikarya</taxon>
        <taxon>Ascomycota</taxon>
        <taxon>Pezizomycotina</taxon>
        <taxon>Sordariomycetes</taxon>
        <taxon>Hypocreomycetidae</taxon>
        <taxon>Hypocreales</taxon>
        <taxon>Hypocreaceae</taxon>
        <taxon>Cladobotryum</taxon>
    </lineage>
</organism>
<dbReference type="Proteomes" id="UP001338125">
    <property type="component" value="Unassembled WGS sequence"/>
</dbReference>
<reference evidence="8 9" key="1">
    <citation type="submission" date="2024-01" db="EMBL/GenBank/DDBJ databases">
        <title>Complete genome of Cladobotryum mycophilum ATHUM6906.</title>
        <authorList>
            <person name="Christinaki A.C."/>
            <person name="Myridakis A.I."/>
            <person name="Kouvelis V.N."/>
        </authorList>
    </citation>
    <scope>NUCLEOTIDE SEQUENCE [LARGE SCALE GENOMIC DNA]</scope>
    <source>
        <strain evidence="8 9">ATHUM6906</strain>
    </source>
</reference>
<dbReference type="Pfam" id="PF00071">
    <property type="entry name" value="Ras"/>
    <property type="match status" value="1"/>
</dbReference>
<evidence type="ECO:0000313" key="9">
    <source>
        <dbReference type="Proteomes" id="UP001338125"/>
    </source>
</evidence>
<dbReference type="PROSITE" id="PS51418">
    <property type="entry name" value="RAN"/>
    <property type="match status" value="1"/>
</dbReference>
<dbReference type="PANTHER" id="PTHR24071">
    <property type="entry name" value="RAN GTPASE"/>
    <property type="match status" value="1"/>
</dbReference>
<evidence type="ECO:0000256" key="1">
    <source>
        <dbReference type="ARBA" id="ARBA00004123"/>
    </source>
</evidence>
<evidence type="ECO:0000256" key="6">
    <source>
        <dbReference type="ARBA" id="ARBA00023134"/>
    </source>
</evidence>
<evidence type="ECO:0000256" key="5">
    <source>
        <dbReference type="ARBA" id="ARBA00022927"/>
    </source>
</evidence>
<sequence length="203" mass="22631">MADSSKKTFKLILVGDGKVGKTALCSRHIGVAREVKDEYVPTNGIEIVPLKFSTNEGEVCFDVWDVAGGEKKTVLRDISYVGGQCAIIMFDVTSRPSFENVSQWYREIVDIVGESIPIVLCGNKVDLKHHAVQAKHIASHDGHMMYHGISANANYGIESVFLRLARTLTQRPELVFTNTHFKEPLILLDETLLDELSNWAVEE</sequence>
<dbReference type="Gene3D" id="3.40.50.300">
    <property type="entry name" value="P-loop containing nucleotide triphosphate hydrolases"/>
    <property type="match status" value="1"/>
</dbReference>
<comment type="similarity">
    <text evidence="2">Belongs to the small GTPase superfamily. Ran family.</text>
</comment>
<dbReference type="PROSITE" id="PS51419">
    <property type="entry name" value="RAB"/>
    <property type="match status" value="1"/>
</dbReference>
<dbReference type="InterPro" id="IPR002041">
    <property type="entry name" value="Ran_GTPase"/>
</dbReference>
<proteinExistence type="inferred from homology"/>
<keyword evidence="6" id="KW-0342">GTP-binding</keyword>
<keyword evidence="7" id="KW-0539">Nucleus</keyword>
<accession>A0ABR0SQN5</accession>
<evidence type="ECO:0000256" key="2">
    <source>
        <dbReference type="ARBA" id="ARBA00008028"/>
    </source>
</evidence>
<dbReference type="SMART" id="SM00176">
    <property type="entry name" value="RAN"/>
    <property type="match status" value="1"/>
</dbReference>
<dbReference type="PANTHER" id="PTHR24071:SF0">
    <property type="entry name" value="GTP-BINDING NUCLEAR PROTEIN RAN"/>
    <property type="match status" value="1"/>
</dbReference>
<dbReference type="InterPro" id="IPR027417">
    <property type="entry name" value="P-loop_NTPase"/>
</dbReference>
<protein>
    <submittedName>
        <fullName evidence="8">GTP-binding nuclear protein spi1</fullName>
    </submittedName>
</protein>
<dbReference type="SUPFAM" id="SSF52540">
    <property type="entry name" value="P-loop containing nucleoside triphosphate hydrolases"/>
    <property type="match status" value="1"/>
</dbReference>
<name>A0ABR0SQN5_9HYPO</name>
<dbReference type="EMBL" id="JAVFKD010000010">
    <property type="protein sequence ID" value="KAK5994369.1"/>
    <property type="molecule type" value="Genomic_DNA"/>
</dbReference>
<dbReference type="PRINTS" id="PR00449">
    <property type="entry name" value="RASTRNSFRMNG"/>
</dbReference>
<evidence type="ECO:0000256" key="3">
    <source>
        <dbReference type="ARBA" id="ARBA00022448"/>
    </source>
</evidence>
<evidence type="ECO:0000256" key="7">
    <source>
        <dbReference type="ARBA" id="ARBA00023242"/>
    </source>
</evidence>
<dbReference type="PROSITE" id="PS51421">
    <property type="entry name" value="RAS"/>
    <property type="match status" value="1"/>
</dbReference>
<keyword evidence="3" id="KW-0813">Transport</keyword>
<dbReference type="SMART" id="SM00175">
    <property type="entry name" value="RAB"/>
    <property type="match status" value="1"/>
</dbReference>